<dbReference type="Pfam" id="PF00892">
    <property type="entry name" value="EamA"/>
    <property type="match status" value="2"/>
</dbReference>
<comment type="similarity">
    <text evidence="2">Belongs to the EamA transporter family.</text>
</comment>
<dbReference type="GO" id="GO:0016020">
    <property type="term" value="C:membrane"/>
    <property type="evidence" value="ECO:0007669"/>
    <property type="project" value="UniProtKB-SubCell"/>
</dbReference>
<dbReference type="PANTHER" id="PTHR32322">
    <property type="entry name" value="INNER MEMBRANE TRANSPORTER"/>
    <property type="match status" value="1"/>
</dbReference>
<feature type="domain" description="EamA" evidence="7">
    <location>
        <begin position="162"/>
        <end position="289"/>
    </location>
</feature>
<dbReference type="EMBL" id="BMOE01000001">
    <property type="protein sequence ID" value="GGJ61677.1"/>
    <property type="molecule type" value="Genomic_DNA"/>
</dbReference>
<feature type="transmembrane region" description="Helical" evidence="6">
    <location>
        <begin position="247"/>
        <end position="266"/>
    </location>
</feature>
<organism evidence="8 9">
    <name type="scientific">Deinococcus aquiradiocola</name>
    <dbReference type="NCBI Taxonomy" id="393059"/>
    <lineage>
        <taxon>Bacteria</taxon>
        <taxon>Thermotogati</taxon>
        <taxon>Deinococcota</taxon>
        <taxon>Deinococci</taxon>
        <taxon>Deinococcales</taxon>
        <taxon>Deinococcaceae</taxon>
        <taxon>Deinococcus</taxon>
    </lineage>
</organism>
<name>A0A917UJ01_9DEIO</name>
<evidence type="ECO:0000256" key="3">
    <source>
        <dbReference type="ARBA" id="ARBA00022692"/>
    </source>
</evidence>
<evidence type="ECO:0000256" key="5">
    <source>
        <dbReference type="ARBA" id="ARBA00023136"/>
    </source>
</evidence>
<protein>
    <submittedName>
        <fullName evidence="8">Membrane protein</fullName>
    </submittedName>
</protein>
<evidence type="ECO:0000313" key="9">
    <source>
        <dbReference type="Proteomes" id="UP000635726"/>
    </source>
</evidence>
<evidence type="ECO:0000256" key="2">
    <source>
        <dbReference type="ARBA" id="ARBA00007362"/>
    </source>
</evidence>
<comment type="subcellular location">
    <subcellularLocation>
        <location evidence="1">Membrane</location>
        <topology evidence="1">Multi-pass membrane protein</topology>
    </subcellularLocation>
</comment>
<evidence type="ECO:0000256" key="1">
    <source>
        <dbReference type="ARBA" id="ARBA00004141"/>
    </source>
</evidence>
<feature type="transmembrane region" description="Helical" evidence="6">
    <location>
        <begin position="103"/>
        <end position="125"/>
    </location>
</feature>
<keyword evidence="4 6" id="KW-1133">Transmembrane helix</keyword>
<feature type="transmembrane region" description="Helical" evidence="6">
    <location>
        <begin position="12"/>
        <end position="36"/>
    </location>
</feature>
<feature type="transmembrane region" description="Helical" evidence="6">
    <location>
        <begin position="161"/>
        <end position="178"/>
    </location>
</feature>
<dbReference type="AlphaFoldDB" id="A0A917UJ01"/>
<keyword evidence="3 6" id="KW-0812">Transmembrane</keyword>
<dbReference type="InterPro" id="IPR000620">
    <property type="entry name" value="EamA_dom"/>
</dbReference>
<feature type="transmembrane region" description="Helical" evidence="6">
    <location>
        <begin position="272"/>
        <end position="290"/>
    </location>
</feature>
<dbReference type="Gene3D" id="1.10.3730.20">
    <property type="match status" value="1"/>
</dbReference>
<evidence type="ECO:0000313" key="8">
    <source>
        <dbReference type="EMBL" id="GGJ61677.1"/>
    </source>
</evidence>
<evidence type="ECO:0000256" key="6">
    <source>
        <dbReference type="SAM" id="Phobius"/>
    </source>
</evidence>
<dbReference type="InterPro" id="IPR050638">
    <property type="entry name" value="AA-Vitamin_Transporters"/>
</dbReference>
<feature type="transmembrane region" description="Helical" evidence="6">
    <location>
        <begin position="48"/>
        <end position="65"/>
    </location>
</feature>
<evidence type="ECO:0000256" key="4">
    <source>
        <dbReference type="ARBA" id="ARBA00022989"/>
    </source>
</evidence>
<proteinExistence type="inferred from homology"/>
<comment type="caution">
    <text evidence="8">The sequence shown here is derived from an EMBL/GenBank/DDBJ whole genome shotgun (WGS) entry which is preliminary data.</text>
</comment>
<dbReference type="RefSeq" id="WP_229670654.1">
    <property type="nucleotide sequence ID" value="NZ_BMOE01000001.1"/>
</dbReference>
<gene>
    <name evidence="8" type="ORF">GCM10008939_01760</name>
</gene>
<keyword evidence="5 6" id="KW-0472">Membrane</keyword>
<dbReference type="Proteomes" id="UP000635726">
    <property type="component" value="Unassembled WGS sequence"/>
</dbReference>
<sequence length="300" mass="30916">MTTGTEGQARQVVLRSTLLVLTAAVLWGLLGIFGKLAQARGLSPLEVAFWRAALGGGLYVAHARAAGMRWPRGRDLLVTALFGVTGVSVFYASYQLAVRSGGASLASVLLYTAPAFVAVMGGAFLRERLGVREAVAVLGTLGGVALISLGGGQGVHATPAALGWGLLAGFTYSLYYLFGKLYFQRFEPVALYAVALPVGALGLLPVTSFVHKDAGSWLLLAGIAVLSTYLAYMAYGLGLRGLPATRASVLASVEPVVAALLAALVFSERLSLLAVGGAVLVLGAALLLSLPARRENAGTV</sequence>
<keyword evidence="9" id="KW-1185">Reference proteome</keyword>
<dbReference type="InterPro" id="IPR037185">
    <property type="entry name" value="EmrE-like"/>
</dbReference>
<dbReference type="PANTHER" id="PTHR32322:SF2">
    <property type="entry name" value="EAMA DOMAIN-CONTAINING PROTEIN"/>
    <property type="match status" value="1"/>
</dbReference>
<accession>A0A917UJ01</accession>
<evidence type="ECO:0000259" key="7">
    <source>
        <dbReference type="Pfam" id="PF00892"/>
    </source>
</evidence>
<feature type="transmembrane region" description="Helical" evidence="6">
    <location>
        <begin position="216"/>
        <end position="235"/>
    </location>
</feature>
<feature type="transmembrane region" description="Helical" evidence="6">
    <location>
        <begin position="190"/>
        <end position="210"/>
    </location>
</feature>
<dbReference type="SUPFAM" id="SSF103481">
    <property type="entry name" value="Multidrug resistance efflux transporter EmrE"/>
    <property type="match status" value="2"/>
</dbReference>
<feature type="domain" description="EamA" evidence="7">
    <location>
        <begin position="17"/>
        <end position="148"/>
    </location>
</feature>
<feature type="transmembrane region" description="Helical" evidence="6">
    <location>
        <begin position="134"/>
        <end position="155"/>
    </location>
</feature>
<reference evidence="8" key="2">
    <citation type="submission" date="2020-09" db="EMBL/GenBank/DDBJ databases">
        <authorList>
            <person name="Sun Q."/>
            <person name="Ohkuma M."/>
        </authorList>
    </citation>
    <scope>NUCLEOTIDE SEQUENCE</scope>
    <source>
        <strain evidence="8">JCM 14371</strain>
    </source>
</reference>
<feature type="transmembrane region" description="Helical" evidence="6">
    <location>
        <begin position="77"/>
        <end position="97"/>
    </location>
</feature>
<reference evidence="8" key="1">
    <citation type="journal article" date="2014" name="Int. J. Syst. Evol. Microbiol.">
        <title>Complete genome sequence of Corynebacterium casei LMG S-19264T (=DSM 44701T), isolated from a smear-ripened cheese.</title>
        <authorList>
            <consortium name="US DOE Joint Genome Institute (JGI-PGF)"/>
            <person name="Walter F."/>
            <person name="Albersmeier A."/>
            <person name="Kalinowski J."/>
            <person name="Ruckert C."/>
        </authorList>
    </citation>
    <scope>NUCLEOTIDE SEQUENCE</scope>
    <source>
        <strain evidence="8">JCM 14371</strain>
    </source>
</reference>